<sequence>MTHPEIEPQSDARPPYDRRPPYDHQTPPPRRSRRAWALLAVALAMLITGTVLPHGLLLASGLVVAGLATHLLAPPDAPDRPEP</sequence>
<dbReference type="KEGG" id="sphv:F9278_12840"/>
<dbReference type="Proteomes" id="UP000327294">
    <property type="component" value="Chromosome"/>
</dbReference>
<evidence type="ECO:0000256" key="1">
    <source>
        <dbReference type="SAM" id="MobiDB-lite"/>
    </source>
</evidence>
<keyword evidence="2" id="KW-0472">Membrane</keyword>
<keyword evidence="2" id="KW-1133">Transmembrane helix</keyword>
<dbReference type="EMBL" id="CP045096">
    <property type="protein sequence ID" value="QFQ96955.1"/>
    <property type="molecule type" value="Genomic_DNA"/>
</dbReference>
<name>A0A5P8K123_9ACTN</name>
<dbReference type="RefSeq" id="WP_152168443.1">
    <property type="nucleotide sequence ID" value="NZ_CP045096.1"/>
</dbReference>
<protein>
    <recommendedName>
        <fullName evidence="5">DUF3040 domain-containing protein</fullName>
    </recommendedName>
</protein>
<keyword evidence="2" id="KW-0812">Transmembrane</keyword>
<proteinExistence type="predicted"/>
<accession>A0A5P8K123</accession>
<organism evidence="3 4">
    <name type="scientific">Streptomyces phaeolivaceus</name>
    <dbReference type="NCBI Taxonomy" id="2653200"/>
    <lineage>
        <taxon>Bacteria</taxon>
        <taxon>Bacillati</taxon>
        <taxon>Actinomycetota</taxon>
        <taxon>Actinomycetes</taxon>
        <taxon>Kitasatosporales</taxon>
        <taxon>Streptomycetaceae</taxon>
        <taxon>Streptomyces</taxon>
    </lineage>
</organism>
<gene>
    <name evidence="3" type="ORF">F9278_12840</name>
</gene>
<evidence type="ECO:0008006" key="5">
    <source>
        <dbReference type="Google" id="ProtNLM"/>
    </source>
</evidence>
<feature type="transmembrane region" description="Helical" evidence="2">
    <location>
        <begin position="35"/>
        <end position="68"/>
    </location>
</feature>
<evidence type="ECO:0000313" key="4">
    <source>
        <dbReference type="Proteomes" id="UP000327294"/>
    </source>
</evidence>
<feature type="region of interest" description="Disordered" evidence="1">
    <location>
        <begin position="1"/>
        <end position="31"/>
    </location>
</feature>
<dbReference type="AlphaFoldDB" id="A0A5P8K123"/>
<keyword evidence="4" id="KW-1185">Reference proteome</keyword>
<evidence type="ECO:0000313" key="3">
    <source>
        <dbReference type="EMBL" id="QFQ96955.1"/>
    </source>
</evidence>
<evidence type="ECO:0000256" key="2">
    <source>
        <dbReference type="SAM" id="Phobius"/>
    </source>
</evidence>
<reference evidence="3 4" key="1">
    <citation type="submission" date="2019-10" db="EMBL/GenBank/DDBJ databases">
        <title>Streptomyces sp. strain GY16 isolated from leaves of Broussonetia papyrifera.</title>
        <authorList>
            <person name="Mo P."/>
        </authorList>
    </citation>
    <scope>NUCLEOTIDE SEQUENCE [LARGE SCALE GENOMIC DNA]</scope>
    <source>
        <strain evidence="3 4">GY16</strain>
    </source>
</reference>